<reference evidence="8" key="4">
    <citation type="submission" date="2025-04" db="UniProtKB">
        <authorList>
            <consortium name="RefSeq"/>
        </authorList>
    </citation>
    <scope>IDENTIFICATION</scope>
    <source>
        <strain evidence="8">Singapore</strain>
    </source>
</reference>
<dbReference type="KEGG" id="dre:567635"/>
<evidence type="ECO:0000256" key="1">
    <source>
        <dbReference type="ARBA" id="ARBA00022729"/>
    </source>
</evidence>
<keyword evidence="2" id="KW-0325">Glycoprotein</keyword>
<dbReference type="RefSeq" id="NP_001103504.1">
    <property type="nucleotide sequence ID" value="NM_001110034.1"/>
</dbReference>
<organism evidence="6">
    <name type="scientific">Danio rerio</name>
    <name type="common">Zebrafish</name>
    <name type="synonym">Brachydanio rerio</name>
    <dbReference type="NCBI Taxonomy" id="7955"/>
    <lineage>
        <taxon>Eukaryota</taxon>
        <taxon>Metazoa</taxon>
        <taxon>Chordata</taxon>
        <taxon>Craniata</taxon>
        <taxon>Vertebrata</taxon>
        <taxon>Euteleostomi</taxon>
        <taxon>Actinopterygii</taxon>
        <taxon>Neopterygii</taxon>
        <taxon>Teleostei</taxon>
        <taxon>Ostariophysi</taxon>
        <taxon>Cypriniformes</taxon>
        <taxon>Danionidae</taxon>
        <taxon>Danioninae</taxon>
        <taxon>Danio</taxon>
    </lineage>
</organism>
<feature type="chain" id="PRO_5035034815" evidence="4 8">
    <location>
        <begin position="23"/>
        <end position="318"/>
    </location>
</feature>
<feature type="signal peptide" evidence="4">
    <location>
        <begin position="1"/>
        <end position="22"/>
    </location>
</feature>
<dbReference type="PANTHER" id="PTHR11861:SF10">
    <property type="entry name" value="TRANSMEMBRANE PROTEIN 130"/>
    <property type="match status" value="1"/>
</dbReference>
<keyword evidence="1 4" id="KW-0732">Signal</keyword>
<dbReference type="SUPFAM" id="SSF49299">
    <property type="entry name" value="PKD domain"/>
    <property type="match status" value="1"/>
</dbReference>
<dbReference type="CDD" id="cd00146">
    <property type="entry name" value="PKD"/>
    <property type="match status" value="1"/>
</dbReference>
<keyword evidence="3 8" id="KW-0812">Transmembrane</keyword>
<evidence type="ECO:0000313" key="7">
    <source>
        <dbReference type="Proteomes" id="UP000000437"/>
    </source>
</evidence>
<dbReference type="AGR" id="ZFIN:ZDB-GENE-080204-23"/>
<feature type="transmembrane region" description="Helical" evidence="3">
    <location>
        <begin position="238"/>
        <end position="260"/>
    </location>
</feature>
<dbReference type="Pfam" id="PF00801">
    <property type="entry name" value="PKD"/>
    <property type="match status" value="1"/>
</dbReference>
<dbReference type="AlphaFoldDB" id="A8KC42"/>
<dbReference type="InterPro" id="IPR045219">
    <property type="entry name" value="PKAT"/>
</dbReference>
<dbReference type="ZFIN" id="ZDB-GENE-080204-23">
    <property type="gene designation" value="tmem130"/>
</dbReference>
<dbReference type="GO" id="GO:0005886">
    <property type="term" value="C:plasma membrane"/>
    <property type="evidence" value="ECO:0000318"/>
    <property type="project" value="GO_Central"/>
</dbReference>
<gene>
    <name evidence="8 9" type="primary">tmem130</name>
    <name evidence="6 8" type="ORF">zgc:174622</name>
</gene>
<evidence type="ECO:0000313" key="6">
    <source>
        <dbReference type="EMBL" id="AAI54351.1"/>
    </source>
</evidence>
<evidence type="ECO:0000259" key="5">
    <source>
        <dbReference type="PROSITE" id="PS50093"/>
    </source>
</evidence>
<feature type="domain" description="PKD" evidence="5">
    <location>
        <begin position="83"/>
        <end position="121"/>
    </location>
</feature>
<protein>
    <submittedName>
        <fullName evidence="8">Transmembrane protein 130 precursor</fullName>
    </submittedName>
    <submittedName>
        <fullName evidence="6">Zgc:174622 protein</fullName>
    </submittedName>
</protein>
<keyword evidence="3" id="KW-1133">Transmembrane helix</keyword>
<evidence type="ECO:0000256" key="2">
    <source>
        <dbReference type="ARBA" id="ARBA00023180"/>
    </source>
</evidence>
<evidence type="ECO:0000313" key="8">
    <source>
        <dbReference type="RefSeq" id="NP_001103504.1"/>
    </source>
</evidence>
<evidence type="ECO:0000313" key="9">
    <source>
        <dbReference type="ZFIN" id="ZDB-GENE-080204-23"/>
    </source>
</evidence>
<dbReference type="GeneID" id="567635"/>
<dbReference type="InterPro" id="IPR000601">
    <property type="entry name" value="PKD_dom"/>
</dbReference>
<evidence type="ECO:0000256" key="4">
    <source>
        <dbReference type="SAM" id="SignalP"/>
    </source>
</evidence>
<dbReference type="InterPro" id="IPR035986">
    <property type="entry name" value="PKD_dom_sf"/>
</dbReference>
<dbReference type="Proteomes" id="UP000000437">
    <property type="component" value="Chromosome 12"/>
</dbReference>
<sequence length="318" mass="35614">MDWIRSVLVHTFLSLISSLAFGIPEETPHHQLSGNVKGKLIFHQMEGNSTLLRKTGNLASYTKTVVSFELYDPRHILRSVSFTYTWDLGNGEVHKGPEPFVKFYYALPGNYTLKLSIETDAPQHSRMTGLYSVDLTVLDAIRYVDLIGPVIYNVDQNSRLSFEVGGSPPVWLCWRVLPDCHTPNPASCSLVQIYENTFCLDYTFTSVGTHCLDLSVKNNISSLQTFYSVYVQSGHVSLFFLLPCAAVIVATLIFISVTVCRPRQRSLMCKGDYVPFTDIELRAKDATVPLQSNSSASKTNETQLLLYQQGPSYNPESC</sequence>
<dbReference type="PANTHER" id="PTHR11861">
    <property type="entry name" value="MELANOCYTE PROTEIN PMEL 17-RELATED"/>
    <property type="match status" value="1"/>
</dbReference>
<accession>A8KC42</accession>
<reference evidence="8" key="1">
    <citation type="journal article" date="2002" name="Proc. Natl. Acad. Sci. U.S.A.">
        <title>Generation and initial analysis of more than 15,000 full-length human and mouse cDNA sequences.</title>
        <authorList>
            <consortium name="Mammalian Gene Collection Program Team"/>
            <person name="Strausberg R.L."/>
            <person name="Feingold E.A."/>
            <person name="Grouse L.H."/>
            <person name="Derge J.G."/>
            <person name="Klausner R.D."/>
            <person name="Collins F.S."/>
            <person name="Wagner L."/>
            <person name="Shenmen C.M."/>
            <person name="Schuler G.D."/>
            <person name="Altschul S.F."/>
            <person name="Zeeberg B."/>
            <person name="Buetow K.H."/>
            <person name="Schaefer C.F."/>
            <person name="Bhat N.K."/>
            <person name="Hopkins R.F."/>
            <person name="Jordan H."/>
            <person name="Moore T."/>
            <person name="Max S.I."/>
            <person name="Wang J."/>
            <person name="Hsieh F."/>
            <person name="Diatchenko L."/>
            <person name="Marusina K."/>
            <person name="Farmer A.A."/>
            <person name="Rubin G.M."/>
            <person name="Hong L."/>
            <person name="Stapleton M."/>
            <person name="Soares M.B."/>
            <person name="Bonaldo M.F."/>
            <person name="Casavant T.L."/>
            <person name="Scheetz T.E."/>
            <person name="Brownstein M.J."/>
            <person name="Usdin T.B."/>
            <person name="Toshiyuki S."/>
            <person name="Carninci P."/>
            <person name="Prange C."/>
            <person name="Raha S.S."/>
            <person name="Loquellano N.A."/>
            <person name="Peters G.J."/>
            <person name="Abramson R.D."/>
            <person name="Mullahy S.J."/>
            <person name="Bosak S.A."/>
            <person name="McEwan P.J."/>
            <person name="McKernan K.J."/>
            <person name="Malek J.A."/>
            <person name="Gunaratne P.H."/>
            <person name="Richards S."/>
            <person name="Worley K.C."/>
            <person name="Hale S."/>
            <person name="Garcia A.M."/>
            <person name="Gay L.J."/>
            <person name="Hulyk S.W."/>
            <person name="Villalon D.K."/>
            <person name="Muzny D.M."/>
            <person name="Sodergren E.J."/>
            <person name="Lu X."/>
            <person name="Gibbs R.A."/>
            <person name="Fahey J."/>
            <person name="Helton E."/>
            <person name="Ketteman M."/>
            <person name="Madan A."/>
            <person name="Rodrigues S."/>
            <person name="Sanchez A."/>
            <person name="Whiting M."/>
            <person name="Madan A."/>
            <person name="Young A.C."/>
            <person name="Shevchenko Y."/>
            <person name="Bouffard G.G."/>
            <person name="Blakesley R.W."/>
            <person name="Touchman J.W."/>
            <person name="Green E.D."/>
            <person name="Dickson M.C."/>
            <person name="Rodriguez A.C."/>
            <person name="Grimwood J."/>
            <person name="Schmutz J."/>
            <person name="Myers R.M."/>
            <person name="Butterfield Y.S."/>
            <person name="Krzywinski M.I."/>
            <person name="Skalska U."/>
            <person name="Smailus D.E."/>
            <person name="Schnerch A."/>
            <person name="Schein J.E."/>
            <person name="Jones S.J."/>
            <person name="Marra M.A."/>
        </authorList>
    </citation>
    <scope>NUCLEOTIDE SEQUENCE</scope>
    <source>
        <strain evidence="8">Singapore</strain>
    </source>
</reference>
<dbReference type="CTD" id="222865"/>
<evidence type="ECO:0000256" key="3">
    <source>
        <dbReference type="SAM" id="Phobius"/>
    </source>
</evidence>
<proteinExistence type="evidence at transcript level"/>
<reference evidence="7" key="3">
    <citation type="journal article" date="2013" name="Nature">
        <title>The zebrafish reference genome sequence and its relationship to the human genome.</title>
        <authorList>
            <consortium name="Genome Reference Consortium Zebrafish"/>
            <person name="Howe K."/>
            <person name="Clark M.D."/>
            <person name="Torroja C.F."/>
            <person name="Torrance J."/>
            <person name="Berthelot C."/>
            <person name="Muffato M."/>
            <person name="Collins J.E."/>
            <person name="Humphray S."/>
            <person name="McLaren K."/>
            <person name="Matthews L."/>
            <person name="McLaren S."/>
            <person name="Sealy I."/>
            <person name="Caccamo M."/>
            <person name="Churcher C."/>
            <person name="Scott C."/>
            <person name="Barrett J.C."/>
            <person name="Koch R."/>
            <person name="Rauch G.J."/>
            <person name="White S."/>
            <person name="Chow W."/>
            <person name="Kilian B."/>
            <person name="Quintais L.T."/>
            <person name="Guerra-Assuncao J.A."/>
            <person name="Zhou Y."/>
            <person name="Gu Y."/>
            <person name="Yen J."/>
            <person name="Vogel J.H."/>
            <person name="Eyre T."/>
            <person name="Redmond S."/>
            <person name="Banerjee R."/>
            <person name="Chi J."/>
            <person name="Fu B."/>
            <person name="Langley E."/>
            <person name="Maguire S.F."/>
            <person name="Laird G.K."/>
            <person name="Lloyd D."/>
            <person name="Kenyon E."/>
            <person name="Donaldson S."/>
            <person name="Sehra H."/>
            <person name="Almeida-King J."/>
            <person name="Loveland J."/>
            <person name="Trevanion S."/>
            <person name="Jones M."/>
            <person name="Quail M."/>
            <person name="Willey D."/>
            <person name="Hunt A."/>
            <person name="Burton J."/>
            <person name="Sims S."/>
            <person name="McLay K."/>
            <person name="Plumb B."/>
            <person name="Davis J."/>
            <person name="Clee C."/>
            <person name="Oliver K."/>
            <person name="Clark R."/>
            <person name="Riddle C."/>
            <person name="Elliot D."/>
            <person name="Eliott D."/>
            <person name="Threadgold G."/>
            <person name="Harden G."/>
            <person name="Ware D."/>
            <person name="Begum S."/>
            <person name="Mortimore B."/>
            <person name="Mortimer B."/>
            <person name="Kerry G."/>
            <person name="Heath P."/>
            <person name="Phillimore B."/>
            <person name="Tracey A."/>
            <person name="Corby N."/>
            <person name="Dunn M."/>
            <person name="Johnson C."/>
            <person name="Wood J."/>
            <person name="Clark S."/>
            <person name="Pelan S."/>
            <person name="Griffiths G."/>
            <person name="Smith M."/>
            <person name="Glithero R."/>
            <person name="Howden P."/>
            <person name="Barker N."/>
            <person name="Lloyd C."/>
            <person name="Stevens C."/>
            <person name="Harley J."/>
            <person name="Holt K."/>
            <person name="Panagiotidis G."/>
            <person name="Lovell J."/>
            <person name="Beasley H."/>
            <person name="Henderson C."/>
            <person name="Gordon D."/>
            <person name="Auger K."/>
            <person name="Wright D."/>
            <person name="Collins J."/>
            <person name="Raisen C."/>
            <person name="Dyer L."/>
            <person name="Leung K."/>
            <person name="Robertson L."/>
            <person name="Ambridge K."/>
            <person name="Leongamornlert D."/>
            <person name="McGuire S."/>
            <person name="Gilderthorp R."/>
            <person name="Griffiths C."/>
            <person name="Manthravadi D."/>
            <person name="Nichol S."/>
            <person name="Barker G."/>
            <person name="Whitehead S."/>
            <person name="Kay M."/>
            <person name="Brown J."/>
            <person name="Murnane C."/>
            <person name="Gray E."/>
            <person name="Humphries M."/>
            <person name="Sycamore N."/>
            <person name="Barker D."/>
            <person name="Saunders D."/>
            <person name="Wallis J."/>
            <person name="Babbage A."/>
            <person name="Hammond S."/>
            <person name="Mashreghi-Mohammadi M."/>
            <person name="Barr L."/>
            <person name="Martin S."/>
            <person name="Wray P."/>
            <person name="Ellington A."/>
            <person name="Matthews N."/>
            <person name="Ellwood M."/>
            <person name="Woodmansey R."/>
            <person name="Clark G."/>
            <person name="Cooper J."/>
            <person name="Cooper J."/>
            <person name="Tromans A."/>
            <person name="Grafham D."/>
            <person name="Skuce C."/>
            <person name="Pandian R."/>
            <person name="Andrews R."/>
            <person name="Harrison E."/>
            <person name="Kimberley A."/>
            <person name="Garnett J."/>
            <person name="Fosker N."/>
            <person name="Hall R."/>
            <person name="Garner P."/>
            <person name="Kelly D."/>
            <person name="Bird C."/>
            <person name="Palmer S."/>
            <person name="Gehring I."/>
            <person name="Berger A."/>
            <person name="Dooley C.M."/>
            <person name="Ersan-Urun Z."/>
            <person name="Eser C."/>
            <person name="Geiger H."/>
            <person name="Geisler M."/>
            <person name="Karotki L."/>
            <person name="Kirn A."/>
            <person name="Konantz J."/>
            <person name="Konantz M."/>
            <person name="Oberlander M."/>
            <person name="Rudolph-Geiger S."/>
            <person name="Teucke M."/>
            <person name="Lanz C."/>
            <person name="Raddatz G."/>
            <person name="Osoegawa K."/>
            <person name="Zhu B."/>
            <person name="Rapp A."/>
            <person name="Widaa S."/>
            <person name="Langford C."/>
            <person name="Yang F."/>
            <person name="Schuster S.C."/>
            <person name="Carter N.P."/>
            <person name="Harrow J."/>
            <person name="Ning Z."/>
            <person name="Herrero J."/>
            <person name="Searle S.M."/>
            <person name="Enright A."/>
            <person name="Geisler R."/>
            <person name="Plasterk R.H."/>
            <person name="Lee C."/>
            <person name="Westerfield M."/>
            <person name="de Jong P.J."/>
            <person name="Zon L.I."/>
            <person name="Postlethwait J.H."/>
            <person name="Nusslein-Volhard C."/>
            <person name="Hubbard T.J."/>
            <person name="Roest Crollius H."/>
            <person name="Rogers J."/>
            <person name="Stemple D.L."/>
        </authorList>
    </citation>
    <scope>NUCLEOTIDE SEQUENCE [LARGE SCALE GENOMIC DNA]</scope>
</reference>
<dbReference type="PROSITE" id="PS50093">
    <property type="entry name" value="PKD"/>
    <property type="match status" value="1"/>
</dbReference>
<dbReference type="EMBL" id="BC154350">
    <property type="protein sequence ID" value="AAI54351.1"/>
    <property type="molecule type" value="mRNA"/>
</dbReference>
<name>A8KC42_DANRE</name>
<reference evidence="6" key="2">
    <citation type="submission" date="2007-10" db="EMBL/GenBank/DDBJ databases">
        <authorList>
            <consortium name="NIH - Zebrafish Gene Collection (ZGC) project"/>
        </authorList>
    </citation>
    <scope>NUCLEOTIDE SEQUENCE [LARGE SCALE MRNA]</scope>
    <source>
        <strain evidence="6">Singapore local strain</strain>
        <tissue evidence="6">Embryo</tissue>
    </source>
</reference>
<keyword evidence="7" id="KW-1185">Reference proteome</keyword>
<dbReference type="OrthoDB" id="8510435at2759"/>
<keyword evidence="3" id="KW-0472">Membrane</keyword>